<dbReference type="RefSeq" id="WP_189025165.1">
    <property type="nucleotide sequence ID" value="NZ_BMKR01000008.1"/>
</dbReference>
<sequence length="160" mass="16606">MSRFGKKLVIVAIWAGLGILVGLHFGGGGGRAPQVLPDWTTTPATEGAGQTGIESRPKADGKAQEGQAYVYVPVTVDPVTGAYVAAVPGQPQGGSPGPATGALPQQEAQDYSVRSPEQILIPEEQKPSVDVLADKTASLLQQASQKSIRWVVSLFASAEE</sequence>
<evidence type="ECO:0000313" key="3">
    <source>
        <dbReference type="Proteomes" id="UP000637643"/>
    </source>
</evidence>
<feature type="region of interest" description="Disordered" evidence="1">
    <location>
        <begin position="40"/>
        <end position="64"/>
    </location>
</feature>
<reference evidence="2" key="2">
    <citation type="submission" date="2020-09" db="EMBL/GenBank/DDBJ databases">
        <authorList>
            <person name="Sun Q."/>
            <person name="Zhou Y."/>
        </authorList>
    </citation>
    <scope>NUCLEOTIDE SEQUENCE</scope>
    <source>
        <strain evidence="2">CGMCC 1.16134</strain>
    </source>
</reference>
<name>A0A917C9N9_9BACL</name>
<dbReference type="Proteomes" id="UP000637643">
    <property type="component" value="Unassembled WGS sequence"/>
</dbReference>
<comment type="caution">
    <text evidence="2">The sequence shown here is derived from an EMBL/GenBank/DDBJ whole genome shotgun (WGS) entry which is preliminary data.</text>
</comment>
<feature type="region of interest" description="Disordered" evidence="1">
    <location>
        <begin position="87"/>
        <end position="117"/>
    </location>
</feature>
<keyword evidence="3" id="KW-1185">Reference proteome</keyword>
<evidence type="ECO:0000256" key="1">
    <source>
        <dbReference type="SAM" id="MobiDB-lite"/>
    </source>
</evidence>
<dbReference type="AlphaFoldDB" id="A0A917C9N9"/>
<organism evidence="2 3">
    <name type="scientific">Paenibacillus albidus</name>
    <dbReference type="NCBI Taxonomy" id="2041023"/>
    <lineage>
        <taxon>Bacteria</taxon>
        <taxon>Bacillati</taxon>
        <taxon>Bacillota</taxon>
        <taxon>Bacilli</taxon>
        <taxon>Bacillales</taxon>
        <taxon>Paenibacillaceae</taxon>
        <taxon>Paenibacillus</taxon>
    </lineage>
</organism>
<dbReference type="EMBL" id="BMKR01000008">
    <property type="protein sequence ID" value="GGF78622.1"/>
    <property type="molecule type" value="Genomic_DNA"/>
</dbReference>
<protein>
    <submittedName>
        <fullName evidence="2">Uncharacterized protein</fullName>
    </submittedName>
</protein>
<gene>
    <name evidence="2" type="ORF">GCM10010912_24610</name>
</gene>
<proteinExistence type="predicted"/>
<accession>A0A917C9N9</accession>
<reference evidence="2" key="1">
    <citation type="journal article" date="2014" name="Int. J. Syst. Evol. Microbiol.">
        <title>Complete genome sequence of Corynebacterium casei LMG S-19264T (=DSM 44701T), isolated from a smear-ripened cheese.</title>
        <authorList>
            <consortium name="US DOE Joint Genome Institute (JGI-PGF)"/>
            <person name="Walter F."/>
            <person name="Albersmeier A."/>
            <person name="Kalinowski J."/>
            <person name="Ruckert C."/>
        </authorList>
    </citation>
    <scope>NUCLEOTIDE SEQUENCE</scope>
    <source>
        <strain evidence="2">CGMCC 1.16134</strain>
    </source>
</reference>
<evidence type="ECO:0000313" key="2">
    <source>
        <dbReference type="EMBL" id="GGF78622.1"/>
    </source>
</evidence>